<dbReference type="Pfam" id="PF06090">
    <property type="entry name" value="Ins_P5_2-kin"/>
    <property type="match status" value="3"/>
</dbReference>
<dbReference type="EMBL" id="BNCP01000019">
    <property type="protein sequence ID" value="GIL80744.1"/>
    <property type="molecule type" value="Genomic_DNA"/>
</dbReference>
<dbReference type="GO" id="GO:0032958">
    <property type="term" value="P:inositol phosphate biosynthetic process"/>
    <property type="evidence" value="ECO:0007669"/>
    <property type="project" value="TreeGrafter"/>
</dbReference>
<reference evidence="8" key="1">
    <citation type="journal article" date="2021" name="Proc. Natl. Acad. Sci. U.S.A.">
        <title>Three genomes in the algal genus Volvox reveal the fate of a haploid sex-determining region after a transition to homothallism.</title>
        <authorList>
            <person name="Yamamoto K."/>
            <person name="Hamaji T."/>
            <person name="Kawai-Toyooka H."/>
            <person name="Matsuzaki R."/>
            <person name="Takahashi F."/>
            <person name="Nishimura Y."/>
            <person name="Kawachi M."/>
            <person name="Noguchi H."/>
            <person name="Minakuchi Y."/>
            <person name="Umen J.G."/>
            <person name="Toyoda A."/>
            <person name="Nozaki H."/>
        </authorList>
    </citation>
    <scope>NUCLEOTIDE SEQUENCE</scope>
    <source>
        <strain evidence="9">NIES-3785</strain>
        <strain evidence="8">NIES-3786</strain>
    </source>
</reference>
<evidence type="ECO:0000256" key="1">
    <source>
        <dbReference type="ARBA" id="ARBA00012023"/>
    </source>
</evidence>
<evidence type="ECO:0000256" key="4">
    <source>
        <dbReference type="ARBA" id="ARBA00022777"/>
    </source>
</evidence>
<accession>A0A8J4CE75</accession>
<feature type="region of interest" description="Disordered" evidence="7">
    <location>
        <begin position="151"/>
        <end position="179"/>
    </location>
</feature>
<keyword evidence="5" id="KW-0067">ATP-binding</keyword>
<evidence type="ECO:0000313" key="9">
    <source>
        <dbReference type="EMBL" id="GIM04600.1"/>
    </source>
</evidence>
<dbReference type="Gene3D" id="3.30.200.110">
    <property type="entry name" value="Inositol-pentakisphosphate 2-kinase, N-lobe"/>
    <property type="match status" value="1"/>
</dbReference>
<dbReference type="InterPro" id="IPR043001">
    <property type="entry name" value="IP5_2-K_N_lobe"/>
</dbReference>
<evidence type="ECO:0000256" key="2">
    <source>
        <dbReference type="ARBA" id="ARBA00022679"/>
    </source>
</evidence>
<proteinExistence type="predicted"/>
<dbReference type="GO" id="GO:0005634">
    <property type="term" value="C:nucleus"/>
    <property type="evidence" value="ECO:0007669"/>
    <property type="project" value="TreeGrafter"/>
</dbReference>
<dbReference type="InterPro" id="IPR009286">
    <property type="entry name" value="Ins_P5_2-kin"/>
</dbReference>
<evidence type="ECO:0000313" key="10">
    <source>
        <dbReference type="Proteomes" id="UP000747110"/>
    </source>
</evidence>
<dbReference type="Proteomes" id="UP000747110">
    <property type="component" value="Unassembled WGS sequence"/>
</dbReference>
<dbReference type="EC" id="2.7.1.158" evidence="1"/>
<evidence type="ECO:0000256" key="7">
    <source>
        <dbReference type="SAM" id="MobiDB-lite"/>
    </source>
</evidence>
<keyword evidence="10" id="KW-1185">Reference proteome</keyword>
<dbReference type="PANTHER" id="PTHR14456">
    <property type="entry name" value="INOSITOL POLYPHOSPHATE KINASE 1"/>
    <property type="match status" value="1"/>
</dbReference>
<keyword evidence="2" id="KW-0808">Transferase</keyword>
<dbReference type="GO" id="GO:0035299">
    <property type="term" value="F:inositol-1,3,4,5,6-pentakisphosphate 2-kinase activity"/>
    <property type="evidence" value="ECO:0007669"/>
    <property type="project" value="UniProtKB-EC"/>
</dbReference>
<protein>
    <recommendedName>
        <fullName evidence="1">inositol-pentakisphosphate 2-kinase</fullName>
        <ecNumber evidence="1">2.7.1.158</ecNumber>
    </recommendedName>
    <alternativeName>
        <fullName evidence="6">Ins(1,3,4,5,6)P5 2-kinase</fullName>
    </alternativeName>
</protein>
<dbReference type="AlphaFoldDB" id="A0A8J4CE75"/>
<gene>
    <name evidence="8" type="ORF">Vretifemale_9786</name>
    <name evidence="9" type="ORF">Vretimale_9149</name>
</gene>
<evidence type="ECO:0000313" key="8">
    <source>
        <dbReference type="EMBL" id="GIL80744.1"/>
    </source>
</evidence>
<dbReference type="OrthoDB" id="272370at2759"/>
<dbReference type="EMBL" id="BNCQ01000016">
    <property type="protein sequence ID" value="GIM04600.1"/>
    <property type="molecule type" value="Genomic_DNA"/>
</dbReference>
<keyword evidence="3" id="KW-0547">Nucleotide-binding</keyword>
<dbReference type="Proteomes" id="UP000722791">
    <property type="component" value="Unassembled WGS sequence"/>
</dbReference>
<name>A0A8J4CE75_9CHLO</name>
<evidence type="ECO:0000256" key="3">
    <source>
        <dbReference type="ARBA" id="ARBA00022741"/>
    </source>
</evidence>
<dbReference type="PANTHER" id="PTHR14456:SF2">
    <property type="entry name" value="INOSITOL-PENTAKISPHOSPHATE 2-KINASE"/>
    <property type="match status" value="1"/>
</dbReference>
<dbReference type="GO" id="GO:0005524">
    <property type="term" value="F:ATP binding"/>
    <property type="evidence" value="ECO:0007669"/>
    <property type="project" value="UniProtKB-KW"/>
</dbReference>
<comment type="caution">
    <text evidence="8">The sequence shown here is derived from an EMBL/GenBank/DDBJ whole genome shotgun (WGS) entry which is preliminary data.</text>
</comment>
<evidence type="ECO:0000256" key="5">
    <source>
        <dbReference type="ARBA" id="ARBA00022840"/>
    </source>
</evidence>
<organism evidence="8 10">
    <name type="scientific">Volvox reticuliferus</name>
    <dbReference type="NCBI Taxonomy" id="1737510"/>
    <lineage>
        <taxon>Eukaryota</taxon>
        <taxon>Viridiplantae</taxon>
        <taxon>Chlorophyta</taxon>
        <taxon>core chlorophytes</taxon>
        <taxon>Chlorophyceae</taxon>
        <taxon>CS clade</taxon>
        <taxon>Chlamydomonadales</taxon>
        <taxon>Volvocaceae</taxon>
        <taxon>Volvox</taxon>
    </lineage>
</organism>
<sequence>MKCDWQLKGQGAANMVFAYCGDDPTLRGHVLRVRKSSVHTASAVDRALWSSVLGAISGIQLELEYMSALMAPMLGHEYVFPGVPVPIPGELHAAMGSEPVSETNPAAASSSSLPAVILPDHSTFKSEAALGYKGVGPTICLEIKPKWGLDPRCQSKSTNPSGDDNGRDELPFAGKPPSGEFSENIVTAEQPERLLVGPNAYTDELCPTGDDGACSPGRLRQLKEAGGEASRSCGQRMLDGETFFNGNGSLDFRRHFPRFMLHMLYKHVKHGMPISLYNPLDLFSGELERMEAALRSLIKSPSNNLIVFRDGIRIYGATNVKAVNGGDEAHQKHEGVAVASLERLALELQGFFEVGTAEVHQGDNDSDLVGPGIDLTALNAAANNPQAAEATALIMSVAETASTGATTATIALAAAIEMAVSLPGAAEVAAAQSDTLHIPEDASVGAGSISASASAGGIAVAIGVECLGGGALMFGGAASASAPASFGNSCSGATVPETDTARRTSSERPCDSKPLMAALDSLARLTALALHKEGLMGRLQQVQALDGVGPEGALRLYNQLVQELQAAEALSGANNGGNGSTTAANAETLAALRHYLMSATAKDCGIMVTLQRAIAVTEGFSDGGGGSGGSIYDITNRFEPELSGQQQPAVYSGTGISSDHVAVQEGHLHHHHHQLLMLLQKQQRPCVRVLVDPLSGATYMYKVALVDLDVKAASKIPKHVELEQSLVACAEENRELLCSMARQTGWMSKDS</sequence>
<evidence type="ECO:0000256" key="6">
    <source>
        <dbReference type="ARBA" id="ARBA00029574"/>
    </source>
</evidence>
<keyword evidence="4" id="KW-0418">Kinase</keyword>